<evidence type="ECO:0000256" key="28">
    <source>
        <dbReference type="ARBA" id="ARBA00022804"/>
    </source>
</evidence>
<feature type="transmembrane region" description="Helical" evidence="58">
    <location>
        <begin position="587"/>
        <end position="613"/>
    </location>
</feature>
<feature type="transmembrane region" description="Helical" evidence="58">
    <location>
        <begin position="1666"/>
        <end position="1687"/>
    </location>
</feature>
<keyword evidence="41" id="KW-1072">Activation of host autophagy by virus</keyword>
<evidence type="ECO:0000256" key="31">
    <source>
        <dbReference type="ARBA" id="ARBA00022825"/>
    </source>
</evidence>
<comment type="catalytic activity">
    <reaction evidence="55">
        <text>a ribonucleoside 5'-triphosphate + H2O = a ribonucleoside 5'-diphosphate + phosphate + H(+)</text>
        <dbReference type="Rhea" id="RHEA:23680"/>
        <dbReference type="ChEBI" id="CHEBI:15377"/>
        <dbReference type="ChEBI" id="CHEBI:15378"/>
        <dbReference type="ChEBI" id="CHEBI:43474"/>
        <dbReference type="ChEBI" id="CHEBI:57930"/>
        <dbReference type="ChEBI" id="CHEBI:61557"/>
        <dbReference type="EC" id="3.6.1.15"/>
    </reaction>
</comment>
<evidence type="ECO:0000256" key="30">
    <source>
        <dbReference type="ARBA" id="ARBA00022807"/>
    </source>
</evidence>
<dbReference type="Pfam" id="PF02907">
    <property type="entry name" value="Peptidase_S29"/>
    <property type="match status" value="1"/>
</dbReference>
<dbReference type="Gene3D" id="3.30.70.270">
    <property type="match status" value="2"/>
</dbReference>
<feature type="domain" description="RdRp catalytic" evidence="59">
    <location>
        <begin position="2378"/>
        <end position="2495"/>
    </location>
</feature>
<evidence type="ECO:0000256" key="6">
    <source>
        <dbReference type="ARBA" id="ARBA00004338"/>
    </source>
</evidence>
<evidence type="ECO:0000256" key="45">
    <source>
        <dbReference type="ARBA" id="ARBA00023147"/>
    </source>
</evidence>
<dbReference type="GO" id="GO:0019087">
    <property type="term" value="P:symbiont-mediated transformation of host cell"/>
    <property type="evidence" value="ECO:0007669"/>
    <property type="project" value="InterPro"/>
</dbReference>
<reference evidence="63 64" key="1">
    <citation type="journal article" date="2013" name="MBio">
        <title>Identification of rodent homologs of hepatitis C virus and pegiviruses.</title>
        <authorList>
            <person name="Kapoor A."/>
            <person name="Simmonds P."/>
            <person name="Scheel T.K."/>
            <person name="Hjelle B."/>
            <person name="Cullen J.M."/>
            <person name="Burbelo P.D."/>
            <person name="Chauhan L.V."/>
            <person name="Duraisamy R."/>
            <person name="Sanchez Leon M."/>
            <person name="Jain K."/>
            <person name="Vandegrift K.J."/>
            <person name="Calisher C.H."/>
            <person name="Rice C.M."/>
            <person name="Lipkin W.I."/>
        </authorList>
    </citation>
    <scope>NUCLEOTIDE SEQUENCE [LARGE SCALE GENOMIC DNA]</scope>
    <source>
        <strain evidence="63">RHV-339</strain>
    </source>
</reference>
<evidence type="ECO:0000256" key="36">
    <source>
        <dbReference type="ARBA" id="ARBA00022879"/>
    </source>
</evidence>
<evidence type="ECO:0000256" key="5">
    <source>
        <dbReference type="ARBA" id="ARBA00004291"/>
    </source>
</evidence>
<evidence type="ECO:0000256" key="42">
    <source>
        <dbReference type="ARBA" id="ARBA00023065"/>
    </source>
</evidence>
<keyword evidence="35" id="KW-1043">Host membrane</keyword>
<evidence type="ECO:0000313" key="63">
    <source>
        <dbReference type="EMBL" id="AGJ71779.1"/>
    </source>
</evidence>
<dbReference type="Gene3D" id="2.20.25.210">
    <property type="entry name" value="Hepatitis C NS5A, domain 1B"/>
    <property type="match status" value="1"/>
</dbReference>
<evidence type="ECO:0000256" key="24">
    <source>
        <dbReference type="ARBA" id="ARBA00022703"/>
    </source>
</evidence>
<keyword evidence="30" id="KW-0788">Thiol protease</keyword>
<dbReference type="GO" id="GO:0004252">
    <property type="term" value="F:serine-type endopeptidase activity"/>
    <property type="evidence" value="ECO:0007669"/>
    <property type="project" value="InterPro"/>
</dbReference>
<keyword evidence="37" id="KW-0694">RNA-binding</keyword>
<dbReference type="InterPro" id="IPR002166">
    <property type="entry name" value="RNA_pol_HCV"/>
</dbReference>
<sequence>MAFNLLNIFTLLKLIDPELCNLNIGTGRPRGTVRGGVYIVHPKKTTDRGVRRKRRQRRDQGGWRRSAIGPMDPYVRMLTQTALPSAAYPSRDPRRQSRFLGHVIDGTLGWAADILHHVPVVGPLVGHPARVICRVVRAGENAINALTGTVGIHLFLIALLSCLAPATAVSNCCTADQVVYCTDVTCLHESGCAICQATDNGTVCWEPQGIMLSHHPDYTGVDPFLTNHIDFVAGTVFVCDLAGIKEVCGTAVLAANWALNFLPMPIVLNTSGDCFLLVESGINPLFGSFFTWLAEEFNTITAIVDFIGKIPVALTHAFTQSHFIAMCSIAGLALNGNMVKALALLVLYIEAAAAAPAGLTTHHVVPWNGSCPLMSTVGRCGNLTELSRHGTGYCFSPRTGFRPLSEQTPVDGWFCVWVSMGNDRGRAFSSEPACCTLRRLAPFCNCTSDCSWMDKRMTFEACGASPVLTTACSTARFDSLAKVLPRLNGSTAPSCFPTPMAYLAIPGVVWPGFRFGTITLVHGSQVGYWYNEKELAELPPERWARLPGTPPTYKGSWMLVPKGMYSTRRDISSGLIMKDRHHQDYQLLFSGVGAFILPGITAHIVVIALLAALGARWCLLLYATINILPAAYAFTPEVVAATAAAPWEDIVMRAIVYCATLKYRLLSVPFAASWVALFLSLIDAAYAISLPDVAAALASVTFLIAWAGFFSRFIPAVMMLQSYLRVRLEATCHRWFDRSITFVFVLLFPNAVWNTCLTLWIVWLLLVVGGQAIVCILGPHDKIGFHRLLQTLSRLNRFRDSALRFAVWVAGERGLFWFKHKDGELPGQWEYQEPYSMFPTEVAVAEDVGMKLACGDSIRGLPVYARCGKSVRAGIASLPKGWKYTIPFSVRTTSCRNSLKCLALCLTGHDGADYKGSVCIIGTPLRSWMGFGCKGQLYTAHHGARARNLASSGGPRPPTLVNKEKDLTTYPLPKGMSSLPVCNCSCREFYLITRLGNLVPCVVCGDRFIPTGPLTLKEAKGSSGAPIVCKCQSVKAMFLSCRSSRGVVSSFGVVHITAEQEEDTRTPVASELLPPPIPKAGKSIQHLVAPTGYGKTTKLPMHYYNLGYSVLVLNPSVATTRSVPKYMESEYKVCPNIRTGDYCNHTGSRLTYSTYGMFCTRPTIDADVVICDEVHATDGTTVLGIGSALRAFENSAKGRLLILATATPPGAAMAAHPNINTVNLTDEGDIPFHGKKIKSELLKRGRHLIFTPGKKHCDSLANDLQNAGINAVSYYRGKDANCIPPEGDCVVVATDALMTGYTGNFDSVFDSCLSVVPTFDITMNPTFEVGIQTRNADSVTRMQRRGRTGRGKPGTYYQVTPHCITHGSVPTACVVEAFDSGLAYFGMTPAEVATALSFYKDEALTPSVDCNLFEIQGIFQALGYVEHVHVERMKQLAENYTYLYAAQYQLAKQEKACAPNNNKIWQGLQGSNKFPVLYDLEEYENSKVVEAGAAAHIAACFEEFFASGYVTLAGVGLSMAAVAVAIDLLGNCCLKRTWEFTTDTTAARVVQPPEDDITENLEECYNWDGFAASAQQAVNWLGDRLVEWGVAAGGQHPTLRVLENYIPHILAAVQYFAGLACLQDAPGLGSVLGFVGGVLSPLPLKASLFLAALGGAVAARLTTQRGAAVFAVAGALGAVAGASGVGAMVAQALTTYGGATATCLVVLKLIDGQMPELSEIASLAFNIASPGACLVGAAAAVMVAYCTRSESQAWMNRLLAILNRGTSCEDYFVASTTLRASVIKVLESANLWAVFKWLANWLNSQDEDLCTPRGAFFDFLDSVGRVLRMIIEAARGALGRVLAIPGVPILRCDKGYGGEWHGSGMATVMCNCGAESTWNIKDGKAQWVAGSKTCSSWWTGRVPINCKFVSCARPRPVTWTTMAVNTGFSTWITYERRGEDVWCTGISAPSTLVEAVVPPLLSAVAVDGVQVQPFGGDGWKKCGPFIARFRRFGKVCELQVPFKIEPCKEPYVPKHCPAPTTVALVGTSERCTGMIKTYKASSTDGYKPRKLDLSSDEETGYDIMANLAKNAEKLKALTGGLPCAGMEVPSSSTSSSPLEACAAVASPPEQVVRPKILKIPKKKVKLVKGAKPLPNIPPRGQPPSEPAYSLHSSSWETTESAEHSCSMSYTWYLPELVYKGLKRTAAAVSSYTAGLIRYKPLVYATTPASINERVRKVTIPRSRETTEEFQKVLAAAKARVRGLQQVEMTLEEALAITSNKTAKSAITGCTAADLKSGSTAAVHEIYSALSEGHIDKPWNEVNIMPKSEVFVETPSKRTHKPSRIIAYPHLEMRVVEKMVLGNIGPATVKAVLGEGYGFVPPGERVSRLLAMWQSKKRPGGFTCDTVCFDSTITPEDVAVECELYQTATACEATRQRIKVLHDQLYAGGPMVMQGVAVGERHCRASGVFTTSSSNTMTCYLKVSTAARIAGLKRPSWLICGDDTVCIFESESEAEDKRRLALFACAMKQMGAPQGEVPRPHYSLELLDSCSSNVSVAHTTKGLFHYMTRDPRIPFGRISIEGKGFNPLGSMLGYILANYPAVWVSRIIAVKFLEELFAQPDITKVTFDWYGNNYTVPIGKIPYIIQALHGPQAWGVRQYTSREVSRVALALRDNTMKPMRYWKRQARALYARARMRGGTYAFLAKTLLSWVTQVEPKLDPRKVAKAREFNFFEPYAFEPELEDRRWTVGKTWFLLGFAAVAVVLSFLIK</sequence>
<evidence type="ECO:0000256" key="9">
    <source>
        <dbReference type="ARBA" id="ARBA00020107"/>
    </source>
</evidence>
<keyword evidence="20" id="KW-0645">Protease</keyword>
<keyword evidence="64" id="KW-1185">Reference proteome</keyword>
<dbReference type="GO" id="GO:0034220">
    <property type="term" value="P:monoatomic ion transmembrane transport"/>
    <property type="evidence" value="ECO:0007669"/>
    <property type="project" value="UniProtKB-KW"/>
</dbReference>
<keyword evidence="38" id="KW-0693">Viral RNA replication</keyword>
<dbReference type="GO" id="GO:0003723">
    <property type="term" value="F:RNA binding"/>
    <property type="evidence" value="ECO:0007669"/>
    <property type="project" value="UniProtKB-KW"/>
</dbReference>
<comment type="subcellular location">
    <subcellularLocation>
        <location evidence="4">Host cytoplasm</location>
    </subcellularLocation>
    <subcellularLocation>
        <location evidence="2">Host endoplasmic reticulum membrane</location>
        <topology evidence="2">Multi-pass membrane protein</topology>
    </subcellularLocation>
    <subcellularLocation>
        <location evidence="5">Host endoplasmic reticulum membrane</location>
        <topology evidence="5">Peripheral membrane protein</topology>
    </subcellularLocation>
    <subcellularLocation>
        <location evidence="7">Host endoplasmic reticulum membrane</location>
        <topology evidence="7">Single-pass type I membrane protein</topology>
    </subcellularLocation>
    <subcellularLocation>
        <location evidence="6">Host lipid droplet</location>
    </subcellularLocation>
    <subcellularLocation>
        <location evidence="3">Host mitochondrion</location>
    </subcellularLocation>
    <subcellularLocation>
        <location evidence="1">Host nucleus</location>
    </subcellularLocation>
    <subcellularLocation>
        <location evidence="8">Virion membrane</location>
        <topology evidence="8">Single-pass type I membrane protein</topology>
    </subcellularLocation>
</comment>
<dbReference type="InterPro" id="IPR002521">
    <property type="entry name" value="HCV_Core_C"/>
</dbReference>
<evidence type="ECO:0000256" key="27">
    <source>
        <dbReference type="ARBA" id="ARBA00022801"/>
    </source>
</evidence>
<evidence type="ECO:0000256" key="17">
    <source>
        <dbReference type="ARBA" id="ARBA00022581"/>
    </source>
</evidence>
<keyword evidence="31" id="KW-0720">Serine protease</keyword>
<keyword evidence="16" id="KW-1048">Host nucleus</keyword>
<keyword evidence="50" id="KW-0922">Interferon antiviral system evasion</keyword>
<dbReference type="GO" id="GO:1990904">
    <property type="term" value="C:ribonucleoprotein complex"/>
    <property type="evidence" value="ECO:0007669"/>
    <property type="project" value="UniProtKB-KW"/>
</dbReference>
<keyword evidence="44 58" id="KW-0472">Membrane</keyword>
<evidence type="ECO:0000256" key="2">
    <source>
        <dbReference type="ARBA" id="ARBA00004153"/>
    </source>
</evidence>
<dbReference type="PROSITE" id="PS51192">
    <property type="entry name" value="HELICASE_ATP_BIND_1"/>
    <property type="match status" value="1"/>
</dbReference>
<dbReference type="InterPro" id="IPR002519">
    <property type="entry name" value="HCV_Env"/>
</dbReference>
<dbReference type="Pfam" id="PF22027">
    <property type="entry name" value="NS3_helicase_C"/>
    <property type="match status" value="1"/>
</dbReference>
<evidence type="ECO:0000256" key="10">
    <source>
        <dbReference type="ARBA" id="ARBA00022448"/>
    </source>
</evidence>
<dbReference type="GO" id="GO:0044186">
    <property type="term" value="C:host cell lipid droplet"/>
    <property type="evidence" value="ECO:0007669"/>
    <property type="project" value="UniProtKB-SubCell"/>
</dbReference>
<keyword evidence="49" id="KW-1035">Host cytoplasm</keyword>
<dbReference type="InterPro" id="IPR013192">
    <property type="entry name" value="HCV_NS5A_1a"/>
</dbReference>
<dbReference type="GO" id="GO:0003968">
    <property type="term" value="F:RNA-directed RNA polymerase activity"/>
    <property type="evidence" value="ECO:0007669"/>
    <property type="project" value="UniProtKB-KW"/>
</dbReference>
<dbReference type="GO" id="GO:0039694">
    <property type="term" value="P:viral RNA genome replication"/>
    <property type="evidence" value="ECO:0007669"/>
    <property type="project" value="InterPro"/>
</dbReference>
<feature type="transmembrane region" description="Helical" evidence="58">
    <location>
        <begin position="665"/>
        <end position="688"/>
    </location>
</feature>
<evidence type="ECO:0000256" key="40">
    <source>
        <dbReference type="ARBA" id="ARBA00023039"/>
    </source>
</evidence>
<dbReference type="Gene3D" id="1.10.820.10">
    <property type="entry name" value="RNA Helicase Chain A , domain 3"/>
    <property type="match status" value="1"/>
</dbReference>
<dbReference type="GO" id="GO:0039520">
    <property type="term" value="P:symbiont-mediated activation of host autophagy"/>
    <property type="evidence" value="ECO:0007669"/>
    <property type="project" value="UniProtKB-KW"/>
</dbReference>
<keyword evidence="23" id="KW-0548">Nucleotidyltransferase</keyword>
<evidence type="ECO:0000256" key="47">
    <source>
        <dbReference type="ARBA" id="ARBA00023184"/>
    </source>
</evidence>
<dbReference type="PROSITE" id="PS50507">
    <property type="entry name" value="RDRP_SSRNA_POS"/>
    <property type="match status" value="1"/>
</dbReference>
<keyword evidence="15" id="KW-0167">Capsid protein</keyword>
<evidence type="ECO:0000256" key="19">
    <source>
        <dbReference type="ARBA" id="ARBA00022632"/>
    </source>
</evidence>
<dbReference type="GO" id="GO:0008270">
    <property type="term" value="F:zinc ion binding"/>
    <property type="evidence" value="ECO:0007669"/>
    <property type="project" value="InterPro"/>
</dbReference>
<keyword evidence="53" id="KW-1160">Virus entry into host cell</keyword>
<keyword evidence="36" id="KW-0261">Viral envelope protein</keyword>
<keyword evidence="52" id="KW-0899">Viral immunoevasion</keyword>
<dbReference type="GO" id="GO:0044167">
    <property type="term" value="C:host cell endoplasmic reticulum membrane"/>
    <property type="evidence" value="ECO:0007669"/>
    <property type="project" value="UniProtKB-SubCell"/>
</dbReference>
<dbReference type="GO" id="GO:0019013">
    <property type="term" value="C:viral nucleocapsid"/>
    <property type="evidence" value="ECO:0007669"/>
    <property type="project" value="UniProtKB-KW"/>
</dbReference>
<dbReference type="SMART" id="SM00487">
    <property type="entry name" value="DEXDc"/>
    <property type="match status" value="1"/>
</dbReference>
<keyword evidence="42" id="KW-0406">Ion transport</keyword>
<dbReference type="Pfam" id="PF01542">
    <property type="entry name" value="HCV_core"/>
    <property type="match status" value="1"/>
</dbReference>
<evidence type="ECO:0000256" key="46">
    <source>
        <dbReference type="ARBA" id="ARBA00023180"/>
    </source>
</evidence>
<name>M9UVS3_9FLAV</name>
<evidence type="ECO:0000256" key="23">
    <source>
        <dbReference type="ARBA" id="ARBA00022695"/>
    </source>
</evidence>
<evidence type="ECO:0000256" key="43">
    <source>
        <dbReference type="ARBA" id="ARBA00023086"/>
    </source>
</evidence>
<feature type="transmembrane region" description="Helical" evidence="58">
    <location>
        <begin position="2730"/>
        <end position="2747"/>
    </location>
</feature>
<evidence type="ECO:0000256" key="58">
    <source>
        <dbReference type="SAM" id="Phobius"/>
    </source>
</evidence>
<evidence type="ECO:0000256" key="18">
    <source>
        <dbReference type="ARBA" id="ARBA00022595"/>
    </source>
</evidence>
<keyword evidence="48" id="KW-1041">Host lipid droplet</keyword>
<keyword evidence="47" id="KW-1038">Host endoplasmic reticulum</keyword>
<evidence type="ECO:0000256" key="32">
    <source>
        <dbReference type="ARBA" id="ARBA00022830"/>
    </source>
</evidence>
<keyword evidence="40" id="KW-1182">Viral ion channel</keyword>
<dbReference type="InterPro" id="IPR043504">
    <property type="entry name" value="Peptidase_S1_PA_chymotrypsin"/>
</dbReference>
<evidence type="ECO:0000256" key="57">
    <source>
        <dbReference type="SAM" id="MobiDB-lite"/>
    </source>
</evidence>
<dbReference type="GO" id="GO:0006508">
    <property type="term" value="P:proteolysis"/>
    <property type="evidence" value="ECO:0007669"/>
    <property type="project" value="UniProtKB-KW"/>
</dbReference>
<keyword evidence="10" id="KW-0813">Transport</keyword>
<dbReference type="EMBL" id="KC815310">
    <property type="protein sequence ID" value="AGJ71779.1"/>
    <property type="molecule type" value="Genomic_RNA"/>
</dbReference>
<evidence type="ECO:0000256" key="55">
    <source>
        <dbReference type="ARBA" id="ARBA00047631"/>
    </source>
</evidence>
<feature type="compositionally biased region" description="Pro residues" evidence="57">
    <location>
        <begin position="2134"/>
        <end position="2145"/>
    </location>
</feature>
<keyword evidence="26" id="KW-0547">Nucleotide-binding</keyword>
<dbReference type="Gene3D" id="2.40.10.10">
    <property type="entry name" value="Trypsin-like serine proteases"/>
    <property type="match status" value="1"/>
</dbReference>
<evidence type="ECO:0000256" key="44">
    <source>
        <dbReference type="ARBA" id="ARBA00023136"/>
    </source>
</evidence>
<evidence type="ECO:0000256" key="34">
    <source>
        <dbReference type="ARBA" id="ARBA00022844"/>
    </source>
</evidence>
<dbReference type="GO" id="GO:0015267">
    <property type="term" value="F:channel activity"/>
    <property type="evidence" value="ECO:0007669"/>
    <property type="project" value="UniProtKB-KW"/>
</dbReference>
<keyword evidence="54" id="KW-0407">Ion channel</keyword>
<dbReference type="InterPro" id="IPR027417">
    <property type="entry name" value="P-loop_NTPase"/>
</dbReference>
<evidence type="ECO:0000256" key="35">
    <source>
        <dbReference type="ARBA" id="ARBA00022870"/>
    </source>
</evidence>
<dbReference type="GO" id="GO:0039502">
    <property type="term" value="P:symbiont-mediated suppression of host type I interferon-mediated signaling pathway"/>
    <property type="evidence" value="ECO:0007669"/>
    <property type="project" value="UniProtKB-KW"/>
</dbReference>
<dbReference type="Pfam" id="PF01539">
    <property type="entry name" value="HCV_env"/>
    <property type="match status" value="1"/>
</dbReference>
<evidence type="ECO:0000256" key="14">
    <source>
        <dbReference type="ARBA" id="ARBA00022510"/>
    </source>
</evidence>
<keyword evidence="22 58" id="KW-0812">Transmembrane</keyword>
<feature type="domain" description="Helicase ATP-binding" evidence="60">
    <location>
        <begin position="1076"/>
        <end position="1226"/>
    </location>
</feature>
<dbReference type="PROSITE" id="PS51822">
    <property type="entry name" value="HV_PV_NS3_PRO"/>
    <property type="match status" value="1"/>
</dbReference>
<feature type="region of interest" description="Disordered" evidence="57">
    <location>
        <begin position="44"/>
        <end position="63"/>
    </location>
</feature>
<dbReference type="GO" id="GO:0019031">
    <property type="term" value="C:viral envelope"/>
    <property type="evidence" value="ECO:0007669"/>
    <property type="project" value="UniProtKB-KW"/>
</dbReference>
<evidence type="ECO:0000256" key="37">
    <source>
        <dbReference type="ARBA" id="ARBA00022884"/>
    </source>
</evidence>
<dbReference type="GO" id="GO:0033650">
    <property type="term" value="C:host cell mitochondrion"/>
    <property type="evidence" value="ECO:0007669"/>
    <property type="project" value="UniProtKB-SubCell"/>
</dbReference>
<dbReference type="InterPro" id="IPR009003">
    <property type="entry name" value="Peptidase_S1_PA"/>
</dbReference>
<dbReference type="Proteomes" id="UP000164324">
    <property type="component" value="Segment"/>
</dbReference>
<evidence type="ECO:0000256" key="4">
    <source>
        <dbReference type="ARBA" id="ARBA00004192"/>
    </source>
</evidence>
<keyword evidence="45" id="KW-1045">Host mitochondrion</keyword>
<keyword evidence="51" id="KW-0687">Ribonucleoprotein</keyword>
<dbReference type="SUPFAM" id="SSF52540">
    <property type="entry name" value="P-loop containing nucleoside triphosphate hydrolases"/>
    <property type="match status" value="1"/>
</dbReference>
<dbReference type="SUPFAM" id="SSF50494">
    <property type="entry name" value="Trypsin-like serine proteases"/>
    <property type="match status" value="1"/>
</dbReference>
<dbReference type="Pfam" id="PF08300">
    <property type="entry name" value="HCV_NS5a_1a"/>
    <property type="match status" value="1"/>
</dbReference>
<evidence type="ECO:0000256" key="3">
    <source>
        <dbReference type="ARBA" id="ARBA00004181"/>
    </source>
</evidence>
<evidence type="ECO:0000256" key="20">
    <source>
        <dbReference type="ARBA" id="ARBA00022670"/>
    </source>
</evidence>
<evidence type="ECO:0000256" key="8">
    <source>
        <dbReference type="ARBA" id="ARBA00004563"/>
    </source>
</evidence>
<evidence type="ECO:0000256" key="33">
    <source>
        <dbReference type="ARBA" id="ARBA00022840"/>
    </source>
</evidence>
<evidence type="ECO:0000256" key="56">
    <source>
        <dbReference type="ARBA" id="ARBA00047984"/>
    </source>
</evidence>
<dbReference type="InterPro" id="IPR043128">
    <property type="entry name" value="Rev_trsase/Diguanyl_cyclase"/>
</dbReference>
<dbReference type="Pfam" id="PF00998">
    <property type="entry name" value="RdRP_3"/>
    <property type="match status" value="1"/>
</dbReference>
<dbReference type="SUPFAM" id="SSF56672">
    <property type="entry name" value="DNA/RNA polymerases"/>
    <property type="match status" value="1"/>
</dbReference>
<evidence type="ECO:0000313" key="64">
    <source>
        <dbReference type="Proteomes" id="UP000164324"/>
    </source>
</evidence>
<dbReference type="GO" id="GO:0046718">
    <property type="term" value="P:symbiont entry into host cell"/>
    <property type="evidence" value="ECO:0007669"/>
    <property type="project" value="UniProtKB-KW"/>
</dbReference>
<evidence type="ECO:0000256" key="38">
    <source>
        <dbReference type="ARBA" id="ARBA00022953"/>
    </source>
</evidence>
<keyword evidence="27" id="KW-0378">Hydrolase</keyword>
<dbReference type="PROSITE" id="PS51693">
    <property type="entry name" value="HCV_NS2_PRO"/>
    <property type="match status" value="1"/>
</dbReference>
<dbReference type="GO" id="GO:0003724">
    <property type="term" value="F:RNA helicase activity"/>
    <property type="evidence" value="ECO:0007669"/>
    <property type="project" value="UniProtKB-EC"/>
</dbReference>
<keyword evidence="29" id="KW-0347">Helicase</keyword>
<dbReference type="InterPro" id="IPR054175">
    <property type="entry name" value="NS3_helicase_C"/>
</dbReference>
<dbReference type="CDD" id="cd23202">
    <property type="entry name" value="Hepacivirus_RdRp"/>
    <property type="match status" value="1"/>
</dbReference>
<keyword evidence="43" id="KW-0543">Viral nucleoprotein</keyword>
<organism evidence="63 64">
    <name type="scientific">Hepacivirus peromysci</name>
    <dbReference type="NCBI Taxonomy" id="3052235"/>
    <lineage>
        <taxon>Viruses</taxon>
        <taxon>Riboviria</taxon>
        <taxon>Orthornavirae</taxon>
        <taxon>Kitrinoviricota</taxon>
        <taxon>Flasuviricetes</taxon>
        <taxon>Amarillovirales</taxon>
        <taxon>Flaviviridae</taxon>
        <taxon>Hepacivirus</taxon>
    </lineage>
</organism>
<evidence type="ECO:0000256" key="48">
    <source>
        <dbReference type="ARBA" id="ARBA00023190"/>
    </source>
</evidence>
<dbReference type="InterPro" id="IPR007094">
    <property type="entry name" value="RNA-dir_pol_PSvirus"/>
</dbReference>
<evidence type="ECO:0000256" key="29">
    <source>
        <dbReference type="ARBA" id="ARBA00022806"/>
    </source>
</evidence>
<evidence type="ECO:0000256" key="21">
    <source>
        <dbReference type="ARBA" id="ARBA00022679"/>
    </source>
</evidence>
<evidence type="ECO:0000259" key="59">
    <source>
        <dbReference type="PROSITE" id="PS50507"/>
    </source>
</evidence>
<evidence type="ECO:0000256" key="16">
    <source>
        <dbReference type="ARBA" id="ARBA00022562"/>
    </source>
</evidence>
<keyword evidence="46" id="KW-0325">Glycoprotein</keyword>
<feature type="transmembrane region" description="Helical" evidence="58">
    <location>
        <begin position="1723"/>
        <end position="1745"/>
    </location>
</feature>
<keyword evidence="14" id="KW-1170">Fusion of virus membrane with host endosomal membrane</keyword>
<keyword evidence="17" id="KW-0945">Host-virus interaction</keyword>
<keyword evidence="32" id="KW-1114">Inhibition of host interferon signaling pathway by virus</keyword>
<evidence type="ECO:0000259" key="61">
    <source>
        <dbReference type="PROSITE" id="PS51693"/>
    </source>
</evidence>
<keyword evidence="13" id="KW-1168">Fusion of virus membrane with host membrane</keyword>
<evidence type="ECO:0000256" key="15">
    <source>
        <dbReference type="ARBA" id="ARBA00022561"/>
    </source>
</evidence>
<feature type="domain" description="Peptidase S29" evidence="62">
    <location>
        <begin position="886"/>
        <end position="1066"/>
    </location>
</feature>
<feature type="domain" description="Peptidase C18" evidence="61">
    <location>
        <begin position="770"/>
        <end position="885"/>
    </location>
</feature>
<protein>
    <recommendedName>
        <fullName evidence="9">Genome polyprotein</fullName>
    </recommendedName>
</protein>
<evidence type="ECO:0000256" key="25">
    <source>
        <dbReference type="ARBA" id="ARBA00022723"/>
    </source>
</evidence>
<keyword evidence="18" id="KW-1162">Viral penetration into host cytoplasm</keyword>
<evidence type="ECO:0000256" key="11">
    <source>
        <dbReference type="ARBA" id="ARBA00022482"/>
    </source>
</evidence>
<evidence type="ECO:0000256" key="54">
    <source>
        <dbReference type="ARBA" id="ARBA00023303"/>
    </source>
</evidence>
<dbReference type="Pfam" id="PF01001">
    <property type="entry name" value="HCV_NS4b"/>
    <property type="match status" value="1"/>
</dbReference>
<keyword evidence="11" id="KW-1113">Inhibition of host RLR pathway by virus</keyword>
<comment type="catalytic activity">
    <reaction evidence="56">
        <text>ATP + H2O = ADP + phosphate + H(+)</text>
        <dbReference type="Rhea" id="RHEA:13065"/>
        <dbReference type="ChEBI" id="CHEBI:15377"/>
        <dbReference type="ChEBI" id="CHEBI:15378"/>
        <dbReference type="ChEBI" id="CHEBI:30616"/>
        <dbReference type="ChEBI" id="CHEBI:43474"/>
        <dbReference type="ChEBI" id="CHEBI:456216"/>
        <dbReference type="EC" id="3.6.4.13"/>
    </reaction>
</comment>
<keyword evidence="21" id="KW-0808">Transferase</keyword>
<dbReference type="GO" id="GO:0042025">
    <property type="term" value="C:host cell nucleus"/>
    <property type="evidence" value="ECO:0007669"/>
    <property type="project" value="UniProtKB-SubCell"/>
</dbReference>
<dbReference type="InterPro" id="IPR038170">
    <property type="entry name" value="NS5A_1a_sf"/>
</dbReference>
<evidence type="ECO:0000256" key="50">
    <source>
        <dbReference type="ARBA" id="ARBA00023258"/>
    </source>
</evidence>
<evidence type="ECO:0000256" key="13">
    <source>
        <dbReference type="ARBA" id="ARBA00022506"/>
    </source>
</evidence>
<evidence type="ECO:0000256" key="26">
    <source>
        <dbReference type="ARBA" id="ARBA00022741"/>
    </source>
</evidence>
<dbReference type="GO" id="GO:0005524">
    <property type="term" value="F:ATP binding"/>
    <property type="evidence" value="ECO:0007669"/>
    <property type="project" value="UniProtKB-KW"/>
</dbReference>
<keyword evidence="39 58" id="KW-1133">Transmembrane helix</keyword>
<accession>M9UVS3</accession>
<feature type="transmembrane region" description="Helical" evidence="58">
    <location>
        <begin position="1693"/>
        <end position="1711"/>
    </location>
</feature>
<keyword evidence="25" id="KW-0479">Metal-binding</keyword>
<dbReference type="GO" id="GO:0004197">
    <property type="term" value="F:cysteine-type endopeptidase activity"/>
    <property type="evidence" value="ECO:0007669"/>
    <property type="project" value="InterPro"/>
</dbReference>
<dbReference type="GO" id="GO:0005198">
    <property type="term" value="F:structural molecule activity"/>
    <property type="evidence" value="ECO:0007669"/>
    <property type="project" value="InterPro"/>
</dbReference>
<dbReference type="Gene3D" id="2.40.10.120">
    <property type="match status" value="1"/>
</dbReference>
<proteinExistence type="predicted"/>
<dbReference type="InterPro" id="IPR001490">
    <property type="entry name" value="HCV_NS4b"/>
</dbReference>
<evidence type="ECO:0000259" key="62">
    <source>
        <dbReference type="PROSITE" id="PS51822"/>
    </source>
</evidence>
<dbReference type="Gene3D" id="3.40.50.300">
    <property type="entry name" value="P-loop containing nucleotide triphosphate hydrolases"/>
    <property type="match status" value="2"/>
</dbReference>
<dbReference type="GO" id="GO:0055036">
    <property type="term" value="C:virion membrane"/>
    <property type="evidence" value="ECO:0007669"/>
    <property type="project" value="UniProtKB-SubCell"/>
</dbReference>
<dbReference type="Gene3D" id="3.30.160.890">
    <property type="entry name" value="Hepatitis C virus envelope glycoprotein E1, chain C"/>
    <property type="match status" value="1"/>
</dbReference>
<keyword evidence="28" id="KW-1161">Viral attachment to host cell</keyword>
<dbReference type="InterPro" id="IPR004109">
    <property type="entry name" value="HepC_NS3_protease"/>
</dbReference>
<dbReference type="GO" id="GO:0017111">
    <property type="term" value="F:ribonucleoside triphosphate phosphatase activity"/>
    <property type="evidence" value="ECO:0007669"/>
    <property type="project" value="UniProtKB-EC"/>
</dbReference>
<evidence type="ECO:0000256" key="1">
    <source>
        <dbReference type="ARBA" id="ARBA00004147"/>
    </source>
</evidence>
<evidence type="ECO:0000256" key="22">
    <source>
        <dbReference type="ARBA" id="ARBA00022692"/>
    </source>
</evidence>
<dbReference type="GO" id="GO:0039654">
    <property type="term" value="P:fusion of virus membrane with host endosome membrane"/>
    <property type="evidence" value="ECO:0007669"/>
    <property type="project" value="UniProtKB-KW"/>
</dbReference>
<evidence type="ECO:0000256" key="12">
    <source>
        <dbReference type="ARBA" id="ARBA00022484"/>
    </source>
</evidence>
<keyword evidence="34" id="KW-0946">Virion</keyword>
<keyword evidence="33" id="KW-0067">ATP-binding</keyword>
<dbReference type="InterPro" id="IPR014001">
    <property type="entry name" value="Helicase_ATP-bd"/>
</dbReference>
<dbReference type="InterPro" id="IPR002518">
    <property type="entry name" value="HCV_NS2"/>
</dbReference>
<evidence type="ECO:0000256" key="51">
    <source>
        <dbReference type="ARBA" id="ARBA00023274"/>
    </source>
</evidence>
<evidence type="ECO:0000256" key="41">
    <source>
        <dbReference type="ARBA" id="ARBA00023050"/>
    </source>
</evidence>
<evidence type="ECO:0000256" key="52">
    <source>
        <dbReference type="ARBA" id="ARBA00023280"/>
    </source>
</evidence>
<evidence type="ECO:0000256" key="7">
    <source>
        <dbReference type="ARBA" id="ARBA00004482"/>
    </source>
</evidence>
<feature type="transmembrane region" description="Helical" evidence="58">
    <location>
        <begin position="694"/>
        <end position="714"/>
    </location>
</feature>
<keyword evidence="12" id="KW-0696">RNA-directed RNA polymerase</keyword>
<dbReference type="GO" id="GO:0052170">
    <property type="term" value="P:symbiont-mediated suppression of host innate immune response"/>
    <property type="evidence" value="ECO:0007669"/>
    <property type="project" value="UniProtKB-KW"/>
</dbReference>
<dbReference type="GO" id="GO:0019062">
    <property type="term" value="P:virion attachment to host cell"/>
    <property type="evidence" value="ECO:0007669"/>
    <property type="project" value="UniProtKB-KW"/>
</dbReference>
<dbReference type="InterPro" id="IPR043502">
    <property type="entry name" value="DNA/RNA_pol_sf"/>
</dbReference>
<evidence type="ECO:0000256" key="53">
    <source>
        <dbReference type="ARBA" id="ARBA00023296"/>
    </source>
</evidence>
<feature type="transmembrane region" description="Helical" evidence="58">
    <location>
        <begin position="735"/>
        <end position="753"/>
    </location>
</feature>
<evidence type="ECO:0000259" key="60">
    <source>
        <dbReference type="PROSITE" id="PS51192"/>
    </source>
</evidence>
<feature type="region of interest" description="Disordered" evidence="57">
    <location>
        <begin position="2130"/>
        <end position="2150"/>
    </location>
</feature>
<evidence type="ECO:0000256" key="49">
    <source>
        <dbReference type="ARBA" id="ARBA00023200"/>
    </source>
</evidence>
<evidence type="ECO:0000256" key="39">
    <source>
        <dbReference type="ARBA" id="ARBA00022989"/>
    </source>
</evidence>
<keyword evidence="24" id="KW-0053">Apoptosis</keyword>
<keyword evidence="19" id="KW-1090">Inhibition of host innate immune response by virus</keyword>